<dbReference type="AlphaFoldDB" id="A0A4V2ML02"/>
<feature type="signal peptide" evidence="2">
    <location>
        <begin position="1"/>
        <end position="30"/>
    </location>
</feature>
<evidence type="ECO:0000256" key="2">
    <source>
        <dbReference type="SAM" id="SignalP"/>
    </source>
</evidence>
<dbReference type="SUPFAM" id="SSF48452">
    <property type="entry name" value="TPR-like"/>
    <property type="match status" value="1"/>
</dbReference>
<comment type="caution">
    <text evidence="3">The sequence shown here is derived from an EMBL/GenBank/DDBJ whole genome shotgun (WGS) entry which is preliminary data.</text>
</comment>
<feature type="chain" id="PRO_5020870324" evidence="2">
    <location>
        <begin position="31"/>
        <end position="365"/>
    </location>
</feature>
<sequence length="365" mass="41741">MNKRFLTRCFYASVIAVLFFITPVFSQAVADPNKGKLVEAIKLMDKGELDASITMLKDLQKLDPDNYMYNYELGYALYLKKDYATAIEVMEKLKASKEANDLLFQLQGNAYDMSGNAEKAGQTYADGLLRFPNSGKLYLESGIMNLKKNDLKAALGNFEKGIAVEPKFPSTYYWASRVWLETPEKLWGLMYGEIFMNLESNSKRTAEISKMLFDTYKSQISITSPGHISVSFSKNNVVTTNNINADKLMPYGVFVYERILMVSALGYKELNINTLDSIRTNFVGEYFKGKTAVTYPNVLFSYQKKIVEAGHMECYNHWILHKGDEGLFKSWLAANTEKWQAFLKWYNTNRLVLDANNRFSISDYL</sequence>
<dbReference type="Gene3D" id="1.25.40.10">
    <property type="entry name" value="Tetratricopeptide repeat domain"/>
    <property type="match status" value="1"/>
</dbReference>
<dbReference type="RefSeq" id="WP_131597052.1">
    <property type="nucleotide sequence ID" value="NZ_SJSL01000004.1"/>
</dbReference>
<keyword evidence="4" id="KW-1185">Reference proteome</keyword>
<gene>
    <name evidence="3" type="ORF">EZ437_15915</name>
</gene>
<organism evidence="3 4">
    <name type="scientific">Pedobacter psychroterrae</name>
    <dbReference type="NCBI Taxonomy" id="2530453"/>
    <lineage>
        <taxon>Bacteria</taxon>
        <taxon>Pseudomonadati</taxon>
        <taxon>Bacteroidota</taxon>
        <taxon>Sphingobacteriia</taxon>
        <taxon>Sphingobacteriales</taxon>
        <taxon>Sphingobacteriaceae</taxon>
        <taxon>Pedobacter</taxon>
    </lineage>
</organism>
<dbReference type="InterPro" id="IPR019734">
    <property type="entry name" value="TPR_rpt"/>
</dbReference>
<accession>A0A4V2ML02</accession>
<feature type="repeat" description="TPR" evidence="1">
    <location>
        <begin position="135"/>
        <end position="168"/>
    </location>
</feature>
<dbReference type="EMBL" id="SJSL01000004">
    <property type="protein sequence ID" value="TCD00197.1"/>
    <property type="molecule type" value="Genomic_DNA"/>
</dbReference>
<name>A0A4V2ML02_9SPHI</name>
<evidence type="ECO:0000313" key="3">
    <source>
        <dbReference type="EMBL" id="TCD00197.1"/>
    </source>
</evidence>
<evidence type="ECO:0000313" key="4">
    <source>
        <dbReference type="Proteomes" id="UP000293347"/>
    </source>
</evidence>
<dbReference type="InterPro" id="IPR011990">
    <property type="entry name" value="TPR-like_helical_dom_sf"/>
</dbReference>
<dbReference type="Proteomes" id="UP000293347">
    <property type="component" value="Unassembled WGS sequence"/>
</dbReference>
<dbReference type="Pfam" id="PF13432">
    <property type="entry name" value="TPR_16"/>
    <property type="match status" value="1"/>
</dbReference>
<protein>
    <submittedName>
        <fullName evidence="3">Tetratricopeptide repeat protein</fullName>
    </submittedName>
</protein>
<dbReference type="OrthoDB" id="793001at2"/>
<proteinExistence type="predicted"/>
<evidence type="ECO:0000256" key="1">
    <source>
        <dbReference type="PROSITE-ProRule" id="PRU00339"/>
    </source>
</evidence>
<keyword evidence="1" id="KW-0802">TPR repeat</keyword>
<dbReference type="PROSITE" id="PS50005">
    <property type="entry name" value="TPR"/>
    <property type="match status" value="1"/>
</dbReference>
<keyword evidence="2" id="KW-0732">Signal</keyword>
<reference evidence="3 4" key="1">
    <citation type="submission" date="2019-02" db="EMBL/GenBank/DDBJ databases">
        <title>Pedobacter sp. RP-1-14 sp. nov., isolated from Arctic soil.</title>
        <authorList>
            <person name="Dahal R.H."/>
        </authorList>
    </citation>
    <scope>NUCLEOTIDE SEQUENCE [LARGE SCALE GENOMIC DNA]</scope>
    <source>
        <strain evidence="3 4">RP-1-14</strain>
    </source>
</reference>